<evidence type="ECO:0000256" key="1">
    <source>
        <dbReference type="SAM" id="MobiDB-lite"/>
    </source>
</evidence>
<proteinExistence type="predicted"/>
<dbReference type="AlphaFoldDB" id="A0AAE1APK1"/>
<dbReference type="EMBL" id="JAWDGP010001500">
    <property type="protein sequence ID" value="KAK3790926.1"/>
    <property type="molecule type" value="Genomic_DNA"/>
</dbReference>
<feature type="compositionally biased region" description="Polar residues" evidence="1">
    <location>
        <begin position="35"/>
        <end position="61"/>
    </location>
</feature>
<accession>A0AAE1APK1</accession>
<organism evidence="2 3">
    <name type="scientific">Elysia crispata</name>
    <name type="common">lettuce slug</name>
    <dbReference type="NCBI Taxonomy" id="231223"/>
    <lineage>
        <taxon>Eukaryota</taxon>
        <taxon>Metazoa</taxon>
        <taxon>Spiralia</taxon>
        <taxon>Lophotrochozoa</taxon>
        <taxon>Mollusca</taxon>
        <taxon>Gastropoda</taxon>
        <taxon>Heterobranchia</taxon>
        <taxon>Euthyneura</taxon>
        <taxon>Panpulmonata</taxon>
        <taxon>Sacoglossa</taxon>
        <taxon>Placobranchoidea</taxon>
        <taxon>Plakobranchidae</taxon>
        <taxon>Elysia</taxon>
    </lineage>
</organism>
<gene>
    <name evidence="2" type="ORF">RRG08_053249</name>
</gene>
<comment type="caution">
    <text evidence="2">The sequence shown here is derived from an EMBL/GenBank/DDBJ whole genome shotgun (WGS) entry which is preliminary data.</text>
</comment>
<reference evidence="2" key="1">
    <citation type="journal article" date="2023" name="G3 (Bethesda)">
        <title>A reference genome for the long-term kleptoplast-retaining sea slug Elysia crispata morphotype clarki.</title>
        <authorList>
            <person name="Eastman K.E."/>
            <person name="Pendleton A.L."/>
            <person name="Shaikh M.A."/>
            <person name="Suttiyut T."/>
            <person name="Ogas R."/>
            <person name="Tomko P."/>
            <person name="Gavelis G."/>
            <person name="Widhalm J.R."/>
            <person name="Wisecaver J.H."/>
        </authorList>
    </citation>
    <scope>NUCLEOTIDE SEQUENCE</scope>
    <source>
        <strain evidence="2">ECLA1</strain>
    </source>
</reference>
<feature type="region of interest" description="Disordered" evidence="1">
    <location>
        <begin position="26"/>
        <end position="77"/>
    </location>
</feature>
<evidence type="ECO:0000313" key="2">
    <source>
        <dbReference type="EMBL" id="KAK3790926.1"/>
    </source>
</evidence>
<evidence type="ECO:0000313" key="3">
    <source>
        <dbReference type="Proteomes" id="UP001283361"/>
    </source>
</evidence>
<protein>
    <submittedName>
        <fullName evidence="2">Uncharacterized protein</fullName>
    </submittedName>
</protein>
<dbReference type="Proteomes" id="UP001283361">
    <property type="component" value="Unassembled WGS sequence"/>
</dbReference>
<name>A0AAE1APK1_9GAST</name>
<keyword evidence="3" id="KW-1185">Reference proteome</keyword>
<sequence>MTNQYAIREHKCGAAVCKQQVDWSERGHSRPVLSTPGQIMSSGNRHYSSYSEDLNPTSTSPKGELLSIDNETNKAIV</sequence>